<gene>
    <name evidence="2" type="ORF">FSB73_00720</name>
</gene>
<proteinExistence type="predicted"/>
<dbReference type="OrthoDB" id="112777at2"/>
<dbReference type="Proteomes" id="UP000321291">
    <property type="component" value="Chromosome"/>
</dbReference>
<dbReference type="InterPro" id="IPR036291">
    <property type="entry name" value="NAD(P)-bd_dom_sf"/>
</dbReference>
<dbReference type="SUPFAM" id="SSF51735">
    <property type="entry name" value="NAD(P)-binding Rossmann-fold domains"/>
    <property type="match status" value="1"/>
</dbReference>
<dbReference type="EMBL" id="CP042434">
    <property type="protein sequence ID" value="QEC70448.1"/>
    <property type="molecule type" value="Genomic_DNA"/>
</dbReference>
<organism evidence="2 3">
    <name type="scientific">Arachidicoccus ginsenosidivorans</name>
    <dbReference type="NCBI Taxonomy" id="496057"/>
    <lineage>
        <taxon>Bacteria</taxon>
        <taxon>Pseudomonadati</taxon>
        <taxon>Bacteroidota</taxon>
        <taxon>Chitinophagia</taxon>
        <taxon>Chitinophagales</taxon>
        <taxon>Chitinophagaceae</taxon>
        <taxon>Arachidicoccus</taxon>
    </lineage>
</organism>
<evidence type="ECO:0000259" key="1">
    <source>
        <dbReference type="Pfam" id="PF01370"/>
    </source>
</evidence>
<dbReference type="PANTHER" id="PTHR43245:SF13">
    <property type="entry name" value="UDP-D-APIOSE_UDP-D-XYLOSE SYNTHASE 2"/>
    <property type="match status" value="1"/>
</dbReference>
<keyword evidence="3" id="KW-1185">Reference proteome</keyword>
<sequence length="319" mass="36246">MQAILGAGGAIGTELAKALRIYTREIRLVSRHPQKVGAEDLLFPADLTKREEVSEAVKGAEVVYLTAGLPYDYKIWQRDWPVIMENVIEACIKQGSRLVFFDNIYMYDGDNLNQIMETHRIAPSSKKGKVRAELIHMIWDNVKQKGLIALIARCADFYGPGVKNSILGEMVIKPLKQGKPANWLVNEHYRHSFTYTVDAASATALLGNCPEAFGHTWHLPTAKNPPSGRQWIEMVASELGVKPKKRIVGKTMTSLLGIFMPIMRESREMLYQYDKDYVFNSDKFEKRFAFQPTSYEDGIKEIIRFEPVAPVMERKRMSA</sequence>
<accession>A0A5B8VJG2</accession>
<dbReference type="Pfam" id="PF01370">
    <property type="entry name" value="Epimerase"/>
    <property type="match status" value="1"/>
</dbReference>
<protein>
    <submittedName>
        <fullName evidence="2">NAD-dependent epimerase/dehydratase family protein</fullName>
    </submittedName>
</protein>
<dbReference type="RefSeq" id="WP_146779712.1">
    <property type="nucleotide sequence ID" value="NZ_CP042434.1"/>
</dbReference>
<dbReference type="InterPro" id="IPR001509">
    <property type="entry name" value="Epimerase_deHydtase"/>
</dbReference>
<dbReference type="KEGG" id="agi:FSB73_00720"/>
<dbReference type="InterPro" id="IPR050177">
    <property type="entry name" value="Lipid_A_modif_metabolic_enz"/>
</dbReference>
<evidence type="ECO:0000313" key="3">
    <source>
        <dbReference type="Proteomes" id="UP000321291"/>
    </source>
</evidence>
<dbReference type="PANTHER" id="PTHR43245">
    <property type="entry name" value="BIFUNCTIONAL POLYMYXIN RESISTANCE PROTEIN ARNA"/>
    <property type="match status" value="1"/>
</dbReference>
<feature type="domain" description="NAD-dependent epimerase/dehydratase" evidence="1">
    <location>
        <begin position="4"/>
        <end position="208"/>
    </location>
</feature>
<dbReference type="Gene3D" id="3.40.50.720">
    <property type="entry name" value="NAD(P)-binding Rossmann-like Domain"/>
    <property type="match status" value="1"/>
</dbReference>
<dbReference type="AlphaFoldDB" id="A0A5B8VJG2"/>
<evidence type="ECO:0000313" key="2">
    <source>
        <dbReference type="EMBL" id="QEC70448.1"/>
    </source>
</evidence>
<reference evidence="2 3" key="1">
    <citation type="journal article" date="2017" name="Int. J. Syst. Evol. Microbiol.">
        <title>Arachidicoccus ginsenosidivorans sp. nov., with ginsenoside-converting activity isolated from ginseng cultivating soil.</title>
        <authorList>
            <person name="Siddiqi M.Z."/>
            <person name="Aslam Z."/>
            <person name="Im W.T."/>
        </authorList>
    </citation>
    <scope>NUCLEOTIDE SEQUENCE [LARGE SCALE GENOMIC DNA]</scope>
    <source>
        <strain evidence="2 3">Gsoil 809</strain>
    </source>
</reference>
<name>A0A5B8VJG2_9BACT</name>